<dbReference type="InterPro" id="IPR032710">
    <property type="entry name" value="NTF2-like_dom_sf"/>
</dbReference>
<dbReference type="EMBL" id="LAZR01029690">
    <property type="protein sequence ID" value="KKL58814.1"/>
    <property type="molecule type" value="Genomic_DNA"/>
</dbReference>
<gene>
    <name evidence="1" type="ORF">LCGC14_2221580</name>
</gene>
<name>A0A0F9DAY2_9ZZZZ</name>
<sequence>MNSELVLQKCKQGIADWQDAFNNQDAKGCAQQYFSDCEMHARPFGMFKGEVAIESFWQGIMDQGFKNVQYTDVTWEMLGDDGYVLSAKWTMNQAYGVVHREHWVVAADGKAKLKSDDFEVLGER</sequence>
<dbReference type="SUPFAM" id="SSF54427">
    <property type="entry name" value="NTF2-like"/>
    <property type="match status" value="1"/>
</dbReference>
<dbReference type="AlphaFoldDB" id="A0A0F9DAY2"/>
<accession>A0A0F9DAY2</accession>
<dbReference type="Gene3D" id="3.10.450.50">
    <property type="match status" value="1"/>
</dbReference>
<organism evidence="1">
    <name type="scientific">marine sediment metagenome</name>
    <dbReference type="NCBI Taxonomy" id="412755"/>
    <lineage>
        <taxon>unclassified sequences</taxon>
        <taxon>metagenomes</taxon>
        <taxon>ecological metagenomes</taxon>
    </lineage>
</organism>
<proteinExistence type="predicted"/>
<protein>
    <recommendedName>
        <fullName evidence="2">SnoaL-like domain-containing protein</fullName>
    </recommendedName>
</protein>
<reference evidence="1" key="1">
    <citation type="journal article" date="2015" name="Nature">
        <title>Complex archaea that bridge the gap between prokaryotes and eukaryotes.</title>
        <authorList>
            <person name="Spang A."/>
            <person name="Saw J.H."/>
            <person name="Jorgensen S.L."/>
            <person name="Zaremba-Niedzwiedzka K."/>
            <person name="Martijn J."/>
            <person name="Lind A.E."/>
            <person name="van Eijk R."/>
            <person name="Schleper C."/>
            <person name="Guy L."/>
            <person name="Ettema T.J."/>
        </authorList>
    </citation>
    <scope>NUCLEOTIDE SEQUENCE</scope>
</reference>
<evidence type="ECO:0000313" key="1">
    <source>
        <dbReference type="EMBL" id="KKL58814.1"/>
    </source>
</evidence>
<comment type="caution">
    <text evidence="1">The sequence shown here is derived from an EMBL/GenBank/DDBJ whole genome shotgun (WGS) entry which is preliminary data.</text>
</comment>
<evidence type="ECO:0008006" key="2">
    <source>
        <dbReference type="Google" id="ProtNLM"/>
    </source>
</evidence>